<dbReference type="PANTHER" id="PTHR43806:SF11">
    <property type="entry name" value="CEREVISIN-RELATED"/>
    <property type="match status" value="1"/>
</dbReference>
<dbReference type="EMBL" id="CP095053">
    <property type="protein sequence ID" value="UOR05311.1"/>
    <property type="molecule type" value="Genomic_DNA"/>
</dbReference>
<evidence type="ECO:0000259" key="6">
    <source>
        <dbReference type="Pfam" id="PF00082"/>
    </source>
</evidence>
<evidence type="ECO:0000256" key="4">
    <source>
        <dbReference type="ARBA" id="ARBA00022825"/>
    </source>
</evidence>
<evidence type="ECO:0000256" key="1">
    <source>
        <dbReference type="ARBA" id="ARBA00011073"/>
    </source>
</evidence>
<dbReference type="InterPro" id="IPR023828">
    <property type="entry name" value="Peptidase_S8_Ser-AS"/>
</dbReference>
<dbReference type="PROSITE" id="PS00138">
    <property type="entry name" value="SUBTILASE_SER"/>
    <property type="match status" value="1"/>
</dbReference>
<keyword evidence="2 5" id="KW-0645">Protease</keyword>
<evidence type="ECO:0000313" key="8">
    <source>
        <dbReference type="Proteomes" id="UP000829925"/>
    </source>
</evidence>
<organism evidence="7 8">
    <name type="scientific">Hymenobacter aerilatus</name>
    <dbReference type="NCBI Taxonomy" id="2932251"/>
    <lineage>
        <taxon>Bacteria</taxon>
        <taxon>Pseudomonadati</taxon>
        <taxon>Bacteroidota</taxon>
        <taxon>Cytophagia</taxon>
        <taxon>Cytophagales</taxon>
        <taxon>Hymenobacteraceae</taxon>
        <taxon>Hymenobacter</taxon>
    </lineage>
</organism>
<evidence type="ECO:0000256" key="3">
    <source>
        <dbReference type="ARBA" id="ARBA00022801"/>
    </source>
</evidence>
<dbReference type="PANTHER" id="PTHR43806">
    <property type="entry name" value="PEPTIDASE S8"/>
    <property type="match status" value="1"/>
</dbReference>
<dbReference type="Gene3D" id="3.40.50.200">
    <property type="entry name" value="Peptidase S8/S53 domain"/>
    <property type="match status" value="1"/>
</dbReference>
<name>A0A8T9SVA3_9BACT</name>
<dbReference type="PRINTS" id="PR00723">
    <property type="entry name" value="SUBTILISIN"/>
</dbReference>
<protein>
    <submittedName>
        <fullName evidence="7">S8 family serine peptidase</fullName>
    </submittedName>
</protein>
<dbReference type="InterPro" id="IPR015500">
    <property type="entry name" value="Peptidase_S8_subtilisin-rel"/>
</dbReference>
<dbReference type="GO" id="GO:0006508">
    <property type="term" value="P:proteolysis"/>
    <property type="evidence" value="ECO:0007669"/>
    <property type="project" value="UniProtKB-KW"/>
</dbReference>
<evidence type="ECO:0000313" key="7">
    <source>
        <dbReference type="EMBL" id="UOR05311.1"/>
    </source>
</evidence>
<feature type="active site" description="Charge relay system" evidence="5">
    <location>
        <position position="437"/>
    </location>
</feature>
<keyword evidence="4 5" id="KW-0720">Serine protease</keyword>
<dbReference type="InterPro" id="IPR036852">
    <property type="entry name" value="Peptidase_S8/S53_dom_sf"/>
</dbReference>
<dbReference type="AlphaFoldDB" id="A0A8T9SVA3"/>
<dbReference type="SUPFAM" id="SSF52743">
    <property type="entry name" value="Subtilisin-like"/>
    <property type="match status" value="1"/>
</dbReference>
<dbReference type="Pfam" id="PF00082">
    <property type="entry name" value="Peptidase_S8"/>
    <property type="match status" value="1"/>
</dbReference>
<dbReference type="PROSITE" id="PS51892">
    <property type="entry name" value="SUBTILASE"/>
    <property type="match status" value="1"/>
</dbReference>
<dbReference type="InterPro" id="IPR050131">
    <property type="entry name" value="Peptidase_S8_subtilisin-like"/>
</dbReference>
<dbReference type="GO" id="GO:0004252">
    <property type="term" value="F:serine-type endopeptidase activity"/>
    <property type="evidence" value="ECO:0007669"/>
    <property type="project" value="UniProtKB-UniRule"/>
</dbReference>
<keyword evidence="8" id="KW-1185">Reference proteome</keyword>
<feature type="domain" description="Peptidase S8/S53" evidence="6">
    <location>
        <begin position="169"/>
        <end position="486"/>
    </location>
</feature>
<feature type="active site" description="Charge relay system" evidence="5">
    <location>
        <position position="178"/>
    </location>
</feature>
<dbReference type="KEGG" id="haei:MUN82_20555"/>
<reference evidence="7 8" key="1">
    <citation type="submission" date="2022-04" db="EMBL/GenBank/DDBJ databases">
        <title>Hymenobacter sp. isolated from the air.</title>
        <authorList>
            <person name="Won M."/>
            <person name="Lee C.-M."/>
            <person name="Woen H.-Y."/>
            <person name="Kwon S.-W."/>
        </authorList>
    </citation>
    <scope>NUCLEOTIDE SEQUENCE [LARGE SCALE GENOMIC DNA]</scope>
    <source>
        <strain evidence="8">5413 J-13</strain>
    </source>
</reference>
<dbReference type="RefSeq" id="WP_245093462.1">
    <property type="nucleotide sequence ID" value="NZ_CP095053.1"/>
</dbReference>
<evidence type="ECO:0000256" key="2">
    <source>
        <dbReference type="ARBA" id="ARBA00022670"/>
    </source>
</evidence>
<dbReference type="InterPro" id="IPR000209">
    <property type="entry name" value="Peptidase_S8/S53_dom"/>
</dbReference>
<feature type="active site" description="Charge relay system" evidence="5">
    <location>
        <position position="213"/>
    </location>
</feature>
<evidence type="ECO:0000256" key="5">
    <source>
        <dbReference type="PROSITE-ProRule" id="PRU01240"/>
    </source>
</evidence>
<sequence length="499" mass="51727">MHTTPFTHKLFPLVSLGLLFTFGCAKEDLTPTENLSATSSQQAKQDGPTVTLDSKQYIIIASGDQLPGDITAKTASANGTITSLLGEAGIAVATSDDPGFAAKAAKIAGVRSVVRDFTYQAFDPQQRSADVAANNVNPPSTGDSNPFFPLQWGHTAIQVPQAWNTGAQGEGVVVADLDSGFDLTHPDLQPNIVGSISFVPGEAAQFRGAGSSHGTHTAGTIAAADNNIGVVGVAPKAKLLLVKVLRDSGSGSFSWMMNGIIYAVQNNAKVINLSLGAAIPRNGKFLNDNGTPNDPSDDFIEHDAKGTQELLVAISKVTGYAAKQGVTVIASAGNDANNGNKDQSLVHIPADATGVISISSTGPMGWALNPLTTNLDRFASYSNYGTSAVDFAAPGGDFAYPGNELVVFRGVRQYVWALDMVLSTAKNGGYTWMAGTSMAAPHATGVAALVIGKNGGQMDPARVKAVLRASADDLGKPGRDPYYGHGRINALRAVSSQAL</sequence>
<comment type="similarity">
    <text evidence="1 5">Belongs to the peptidase S8 family.</text>
</comment>
<accession>A0A8T9SVA3</accession>
<dbReference type="Proteomes" id="UP000829925">
    <property type="component" value="Chromosome"/>
</dbReference>
<keyword evidence="3 5" id="KW-0378">Hydrolase</keyword>
<proteinExistence type="inferred from homology"/>
<gene>
    <name evidence="7" type="ORF">MUN82_20555</name>
</gene>